<dbReference type="Gene3D" id="3.90.190.20">
    <property type="entry name" value="Mur ligase, C-terminal domain"/>
    <property type="match status" value="1"/>
</dbReference>
<keyword evidence="3" id="KW-0067">ATP-binding</keyword>
<dbReference type="InterPro" id="IPR051046">
    <property type="entry name" value="MurCDEF_CellWall_CoF430Synth"/>
</dbReference>
<evidence type="ECO:0000256" key="3">
    <source>
        <dbReference type="ARBA" id="ARBA00022840"/>
    </source>
</evidence>
<organism evidence="6 7">
    <name type="scientific">Candidatus Woesebacteria bacterium RIFOXYA1_FULL_43_9</name>
    <dbReference type="NCBI Taxonomy" id="1802534"/>
    <lineage>
        <taxon>Bacteria</taxon>
        <taxon>Candidatus Woeseibacteriota</taxon>
    </lineage>
</organism>
<dbReference type="PANTHER" id="PTHR43024">
    <property type="entry name" value="UDP-N-ACETYLMURAMOYL-TRIPEPTIDE--D-ALANYL-D-ALANINE LIGASE"/>
    <property type="match status" value="1"/>
</dbReference>
<reference evidence="6 7" key="1">
    <citation type="journal article" date="2016" name="Nat. Commun.">
        <title>Thousands of microbial genomes shed light on interconnected biogeochemical processes in an aquifer system.</title>
        <authorList>
            <person name="Anantharaman K."/>
            <person name="Brown C.T."/>
            <person name="Hug L.A."/>
            <person name="Sharon I."/>
            <person name="Castelle C.J."/>
            <person name="Probst A.J."/>
            <person name="Thomas B.C."/>
            <person name="Singh A."/>
            <person name="Wilkins M.J."/>
            <person name="Karaoz U."/>
            <person name="Brodie E.L."/>
            <person name="Williams K.H."/>
            <person name="Hubbard S.S."/>
            <person name="Banfield J.F."/>
        </authorList>
    </citation>
    <scope>NUCLEOTIDE SEQUENCE [LARGE SCALE GENOMIC DNA]</scope>
</reference>
<dbReference type="InterPro" id="IPR004101">
    <property type="entry name" value="Mur_ligase_C"/>
</dbReference>
<dbReference type="PANTHER" id="PTHR43024:SF1">
    <property type="entry name" value="UDP-N-ACETYLMURAMOYL-TRIPEPTIDE--D-ALANYL-D-ALANINE LIGASE"/>
    <property type="match status" value="1"/>
</dbReference>
<sequence>MIKINSLIQMWVGKGLPREHIFIKSADKPKTLSGLTRVYFRKWVVHPLKRKIAKYYLMVLRRFFGLKVVGITGSCGKTTTKDMLASILKEATGSRIGSGMTAKKAPQRFPNGILGGESVVFSFANIDPVYNIPTTILKCRPRTRYLVLEMGVEYPGEMDYYLWLATPDIGVITNINPTHTEFFKNVDGVFTEKSKLVKALPKTAMAVLNKNDTHLQKLAGKLKAKIVWFDGTDEKKVLLQNSDNLASVKTVARKLGVSEDKIKKGLANFVPQDHRMKLIHHPSGAVIVDDSYNNNPKAADFSIREFVKLAGKNQKSLIFGDMLELGSLEASEHRKIGDLITQIDFDQVILVGKAVKNIKVPGAGYFSTWQEARPAFEKLLVGGNYLLVKGSRSVGLENLFHGVV</sequence>
<dbReference type="SUPFAM" id="SSF53244">
    <property type="entry name" value="MurD-like peptide ligases, peptide-binding domain"/>
    <property type="match status" value="1"/>
</dbReference>
<feature type="domain" description="Mur ligase central" evidence="5">
    <location>
        <begin position="71"/>
        <end position="237"/>
    </location>
</feature>
<comment type="caution">
    <text evidence="6">The sequence shown here is derived from an EMBL/GenBank/DDBJ whole genome shotgun (WGS) entry which is preliminary data.</text>
</comment>
<keyword evidence="1" id="KW-0436">Ligase</keyword>
<dbReference type="EMBL" id="MGHU01000007">
    <property type="protein sequence ID" value="OGM78046.1"/>
    <property type="molecule type" value="Genomic_DNA"/>
</dbReference>
<evidence type="ECO:0000313" key="7">
    <source>
        <dbReference type="Proteomes" id="UP000179241"/>
    </source>
</evidence>
<evidence type="ECO:0000256" key="1">
    <source>
        <dbReference type="ARBA" id="ARBA00022598"/>
    </source>
</evidence>
<keyword evidence="2" id="KW-0547">Nucleotide-binding</keyword>
<evidence type="ECO:0000259" key="4">
    <source>
        <dbReference type="Pfam" id="PF02875"/>
    </source>
</evidence>
<gene>
    <name evidence="6" type="ORF">A2188_01240</name>
</gene>
<evidence type="ECO:0008006" key="8">
    <source>
        <dbReference type="Google" id="ProtNLM"/>
    </source>
</evidence>
<dbReference type="Gene3D" id="3.40.1190.10">
    <property type="entry name" value="Mur-like, catalytic domain"/>
    <property type="match status" value="1"/>
</dbReference>
<dbReference type="SUPFAM" id="SSF53623">
    <property type="entry name" value="MurD-like peptide ligases, catalytic domain"/>
    <property type="match status" value="1"/>
</dbReference>
<dbReference type="Proteomes" id="UP000179241">
    <property type="component" value="Unassembled WGS sequence"/>
</dbReference>
<feature type="domain" description="Mur ligase C-terminal" evidence="4">
    <location>
        <begin position="274"/>
        <end position="392"/>
    </location>
</feature>
<evidence type="ECO:0000313" key="6">
    <source>
        <dbReference type="EMBL" id="OGM78046.1"/>
    </source>
</evidence>
<evidence type="ECO:0000256" key="2">
    <source>
        <dbReference type="ARBA" id="ARBA00022741"/>
    </source>
</evidence>
<dbReference type="GO" id="GO:0005524">
    <property type="term" value="F:ATP binding"/>
    <property type="evidence" value="ECO:0007669"/>
    <property type="project" value="UniProtKB-KW"/>
</dbReference>
<dbReference type="InterPro" id="IPR036615">
    <property type="entry name" value="Mur_ligase_C_dom_sf"/>
</dbReference>
<accession>A0A1F8CPQ9</accession>
<dbReference type="InterPro" id="IPR013221">
    <property type="entry name" value="Mur_ligase_cen"/>
</dbReference>
<dbReference type="InterPro" id="IPR036565">
    <property type="entry name" value="Mur-like_cat_sf"/>
</dbReference>
<dbReference type="Pfam" id="PF08245">
    <property type="entry name" value="Mur_ligase_M"/>
    <property type="match status" value="1"/>
</dbReference>
<protein>
    <recommendedName>
        <fullName evidence="8">UDP-N-acetylmuramoyl-tripeptide--D-alanyl-D-alanine ligase</fullName>
    </recommendedName>
</protein>
<proteinExistence type="predicted"/>
<dbReference type="GO" id="GO:0016881">
    <property type="term" value="F:acid-amino acid ligase activity"/>
    <property type="evidence" value="ECO:0007669"/>
    <property type="project" value="InterPro"/>
</dbReference>
<evidence type="ECO:0000259" key="5">
    <source>
        <dbReference type="Pfam" id="PF08245"/>
    </source>
</evidence>
<name>A0A1F8CPQ9_9BACT</name>
<dbReference type="Pfam" id="PF02875">
    <property type="entry name" value="Mur_ligase_C"/>
    <property type="match status" value="1"/>
</dbReference>
<dbReference type="AlphaFoldDB" id="A0A1F8CPQ9"/>